<name>A0ABS7SKU0_9BURK</name>
<feature type="region of interest" description="Disordered" evidence="1">
    <location>
        <begin position="176"/>
        <end position="206"/>
    </location>
</feature>
<evidence type="ECO:0008006" key="4">
    <source>
        <dbReference type="Google" id="ProtNLM"/>
    </source>
</evidence>
<evidence type="ECO:0000313" key="3">
    <source>
        <dbReference type="Proteomes" id="UP000809349"/>
    </source>
</evidence>
<proteinExistence type="predicted"/>
<accession>A0ABS7SKU0</accession>
<dbReference type="NCBIfam" id="NF042916">
    <property type="entry name" value="IncP_KfrC_dom"/>
    <property type="match status" value="1"/>
</dbReference>
<protein>
    <recommendedName>
        <fullName evidence="4">Conjugal transfer protein</fullName>
    </recommendedName>
</protein>
<keyword evidence="3" id="KW-1185">Reference proteome</keyword>
<gene>
    <name evidence="2" type="ORF">I4X03_004700</name>
</gene>
<feature type="compositionally biased region" description="Basic and acidic residues" evidence="1">
    <location>
        <begin position="179"/>
        <end position="189"/>
    </location>
</feature>
<dbReference type="RefSeq" id="WP_223466455.1">
    <property type="nucleotide sequence ID" value="NZ_JAFBIL020000002.1"/>
</dbReference>
<organism evidence="2 3">
    <name type="scientific">Massilia soli</name>
    <dbReference type="NCBI Taxonomy" id="2792854"/>
    <lineage>
        <taxon>Bacteria</taxon>
        <taxon>Pseudomonadati</taxon>
        <taxon>Pseudomonadota</taxon>
        <taxon>Betaproteobacteria</taxon>
        <taxon>Burkholderiales</taxon>
        <taxon>Oxalobacteraceae</taxon>
        <taxon>Telluria group</taxon>
        <taxon>Massilia</taxon>
    </lineage>
</organism>
<dbReference type="Proteomes" id="UP000809349">
    <property type="component" value="Unassembled WGS sequence"/>
</dbReference>
<comment type="caution">
    <text evidence="2">The sequence shown here is derived from an EMBL/GenBank/DDBJ whole genome shotgun (WGS) entry which is preliminary data.</text>
</comment>
<reference evidence="2 3" key="1">
    <citation type="submission" date="2021-01" db="EMBL/GenBank/DDBJ databases">
        <authorList>
            <person name="Ruan W."/>
            <person name="Khan S.A."/>
            <person name="Jeon C.O."/>
        </authorList>
    </citation>
    <scope>NUCLEOTIDE SEQUENCE [LARGE SCALE GENOMIC DNA]</scope>
    <source>
        <strain evidence="2 3">R798</strain>
    </source>
</reference>
<evidence type="ECO:0000313" key="2">
    <source>
        <dbReference type="EMBL" id="MBZ2206554.1"/>
    </source>
</evidence>
<feature type="compositionally biased region" description="Polar residues" evidence="1">
    <location>
        <begin position="194"/>
        <end position="206"/>
    </location>
</feature>
<feature type="region of interest" description="Disordered" evidence="1">
    <location>
        <begin position="1"/>
        <end position="34"/>
    </location>
</feature>
<sequence length="206" mass="23652">MDQKQRHLQQQTRPGQAGIQAQDAEAQADGLMERSRELQVEQAALAEFNTVEESYGTALAVQIEAKHDQAERIEDRLEKLIEQQASKLQQCRSEQPALIALPGARARWQQKLEQQQSTMQRLQGRLEGVREIKDGMSIHGPRIEELAIRRLRHQDPGLASQWAELQEAQRLNQAHQRRMQKEKEQREQQRTAAGLSQTLTISNRLV</sequence>
<dbReference type="InterPro" id="IPR050043">
    <property type="entry name" value="KfrC-like_dom"/>
</dbReference>
<dbReference type="EMBL" id="JAFBIL020000002">
    <property type="protein sequence ID" value="MBZ2206554.1"/>
    <property type="molecule type" value="Genomic_DNA"/>
</dbReference>
<evidence type="ECO:0000256" key="1">
    <source>
        <dbReference type="SAM" id="MobiDB-lite"/>
    </source>
</evidence>
<reference evidence="2 3" key="2">
    <citation type="submission" date="2021-08" db="EMBL/GenBank/DDBJ databases">
        <title>Massilia sp. R798.</title>
        <authorList>
            <person name="Baek J.H."/>
            <person name="Jung H.S."/>
            <person name="Kim K.R."/>
            <person name="Jeon C.O."/>
        </authorList>
    </citation>
    <scope>NUCLEOTIDE SEQUENCE [LARGE SCALE GENOMIC DNA]</scope>
    <source>
        <strain evidence="2 3">R798</strain>
    </source>
</reference>